<proteinExistence type="predicted"/>
<dbReference type="InterPro" id="IPR044527">
    <property type="entry name" value="NrtA/CpmA_ABC-bd_dom"/>
</dbReference>
<comment type="subcellular location">
    <subcellularLocation>
        <location evidence="1">Endomembrane system</location>
    </subcellularLocation>
</comment>
<evidence type="ECO:0000256" key="2">
    <source>
        <dbReference type="ARBA" id="ARBA00022448"/>
    </source>
</evidence>
<reference evidence="6 7" key="1">
    <citation type="submission" date="2016-10" db="EMBL/GenBank/DDBJ databases">
        <authorList>
            <person name="de Groot N.N."/>
        </authorList>
    </citation>
    <scope>NUCLEOTIDE SEQUENCE [LARGE SCALE GENOMIC DNA]</scope>
    <source>
        <strain evidence="6 7">CGMCC 1.11030</strain>
    </source>
</reference>
<organism evidence="6 7">
    <name type="scientific">Albimonas pacifica</name>
    <dbReference type="NCBI Taxonomy" id="1114924"/>
    <lineage>
        <taxon>Bacteria</taxon>
        <taxon>Pseudomonadati</taxon>
        <taxon>Pseudomonadota</taxon>
        <taxon>Alphaproteobacteria</taxon>
        <taxon>Rhodobacterales</taxon>
        <taxon>Paracoccaceae</taxon>
        <taxon>Albimonas</taxon>
    </lineage>
</organism>
<dbReference type="Proteomes" id="UP000199377">
    <property type="component" value="Unassembled WGS sequence"/>
</dbReference>
<dbReference type="Gene3D" id="3.40.190.10">
    <property type="entry name" value="Periplasmic binding protein-like II"/>
    <property type="match status" value="2"/>
</dbReference>
<evidence type="ECO:0000256" key="5">
    <source>
        <dbReference type="ARBA" id="ARBA00023136"/>
    </source>
</evidence>
<dbReference type="GO" id="GO:0012505">
    <property type="term" value="C:endomembrane system"/>
    <property type="evidence" value="ECO:0007669"/>
    <property type="project" value="UniProtKB-SubCell"/>
</dbReference>
<evidence type="ECO:0000313" key="6">
    <source>
        <dbReference type="EMBL" id="SFI93657.1"/>
    </source>
</evidence>
<dbReference type="SUPFAM" id="SSF53850">
    <property type="entry name" value="Periplasmic binding protein-like II"/>
    <property type="match status" value="1"/>
</dbReference>
<dbReference type="RefSeq" id="WP_092863803.1">
    <property type="nucleotide sequence ID" value="NZ_FOQH01000011.1"/>
</dbReference>
<name>A0A1I3M9N5_9RHOB</name>
<dbReference type="EMBL" id="FOQH01000011">
    <property type="protein sequence ID" value="SFI93657.1"/>
    <property type="molecule type" value="Genomic_DNA"/>
</dbReference>
<dbReference type="Pfam" id="PF13379">
    <property type="entry name" value="NMT1_2"/>
    <property type="match status" value="1"/>
</dbReference>
<gene>
    <name evidence="6" type="ORF">SAMN05216258_1118</name>
</gene>
<evidence type="ECO:0000256" key="1">
    <source>
        <dbReference type="ARBA" id="ARBA00004308"/>
    </source>
</evidence>
<dbReference type="GO" id="GO:0005524">
    <property type="term" value="F:ATP binding"/>
    <property type="evidence" value="ECO:0007669"/>
    <property type="project" value="UniProtKB-KW"/>
</dbReference>
<evidence type="ECO:0000256" key="3">
    <source>
        <dbReference type="ARBA" id="ARBA00022475"/>
    </source>
</evidence>
<keyword evidence="4" id="KW-0997">Cell inner membrane</keyword>
<dbReference type="PANTHER" id="PTHR30024">
    <property type="entry name" value="ALIPHATIC SULFONATES-BINDING PROTEIN-RELATED"/>
    <property type="match status" value="1"/>
</dbReference>
<protein>
    <submittedName>
        <fullName evidence="6">NitT/TauT family transport system ATP-binding protein</fullName>
    </submittedName>
</protein>
<sequence>MNRDAIEVGFIPLVDCAPLVVAKEIGFAEEEGLDLSLRKAPSWSSLRDRLALGALDAAHMLAPMPVAMSLGLGGIPAPLDALAMISVNGDVIGVSTALAARMNALGERPGFMDAQAVGRRLIEAAEGRLRLGVPFPFSMHAELLYYWLDALGLRSPQELDVRTVPPPQMAEAMAAGEIDAFCVGEPWGSVAVETGVAEIILPGCAIWRFAPEKVLAVRRGWAEEQPARAEQLMRAVWRAGKWLSDPAHRLAASELLARPDYVDVPSEIIERALNGRLVIAATGEERRAPRFVEFFDAAATFPWRSQAVWMATRLAERNGLDRAEAAKAARACFRTDLYRRNLGPAGADLPGASEKLEGALDQPTAVASAAGRMILGPDLFFDGRVFDPSEAA</sequence>
<dbReference type="OrthoDB" id="570524at2"/>
<accession>A0A1I3M9N5</accession>
<dbReference type="STRING" id="1114924.SAMN05216258_1118"/>
<keyword evidence="7" id="KW-1185">Reference proteome</keyword>
<keyword evidence="3" id="KW-1003">Cell membrane</keyword>
<dbReference type="CDD" id="cd13553">
    <property type="entry name" value="PBP2_NrtA_CpmA_like"/>
    <property type="match status" value="1"/>
</dbReference>
<dbReference type="AlphaFoldDB" id="A0A1I3M9N5"/>
<evidence type="ECO:0000256" key="4">
    <source>
        <dbReference type="ARBA" id="ARBA00022519"/>
    </source>
</evidence>
<keyword evidence="6" id="KW-0547">Nucleotide-binding</keyword>
<dbReference type="PANTHER" id="PTHR30024:SF43">
    <property type="entry name" value="BLL4572 PROTEIN"/>
    <property type="match status" value="1"/>
</dbReference>
<keyword evidence="6" id="KW-0067">ATP-binding</keyword>
<keyword evidence="2" id="KW-0813">Transport</keyword>
<keyword evidence="5" id="KW-0472">Membrane</keyword>
<evidence type="ECO:0000313" key="7">
    <source>
        <dbReference type="Proteomes" id="UP000199377"/>
    </source>
</evidence>